<organism evidence="1">
    <name type="scientific">human gut metagenome</name>
    <dbReference type="NCBI Taxonomy" id="408170"/>
    <lineage>
        <taxon>unclassified sequences</taxon>
        <taxon>metagenomes</taxon>
        <taxon>organismal metagenomes</taxon>
    </lineage>
</organism>
<dbReference type="EMBL" id="AZMM01012446">
    <property type="protein sequence ID" value="ETJ33105.1"/>
    <property type="molecule type" value="Genomic_DNA"/>
</dbReference>
<comment type="caution">
    <text evidence="1">The sequence shown here is derived from an EMBL/GenBank/DDBJ whole genome shotgun (WGS) entry which is preliminary data.</text>
</comment>
<proteinExistence type="predicted"/>
<accession>W1XUE2</accession>
<protein>
    <submittedName>
        <fullName evidence="1">Uncharacterized protein</fullName>
    </submittedName>
</protein>
<sequence>LREFENELGYLTDTCLSAQDNYKALLKYFGYEYN</sequence>
<dbReference type="AlphaFoldDB" id="W1XUE2"/>
<feature type="non-terminal residue" evidence="1">
    <location>
        <position position="1"/>
    </location>
</feature>
<evidence type="ECO:0000313" key="1">
    <source>
        <dbReference type="EMBL" id="ETJ33105.1"/>
    </source>
</evidence>
<gene>
    <name evidence="1" type="ORF">Q604_UNBC12446G0002</name>
</gene>
<reference evidence="1" key="1">
    <citation type="submission" date="2013-12" db="EMBL/GenBank/DDBJ databases">
        <title>A Varibaculum cambriense genome reconstructed from a premature infant gut community with otherwise low bacterial novelty that shifts toward anaerobic metabolism during the third week of life.</title>
        <authorList>
            <person name="Brown C.T."/>
            <person name="Sharon I."/>
            <person name="Thomas B.C."/>
            <person name="Castelle C.J."/>
            <person name="Morowitz M.J."/>
            <person name="Banfield J.F."/>
        </authorList>
    </citation>
    <scope>NUCLEOTIDE SEQUENCE</scope>
</reference>
<name>W1XUE2_9ZZZZ</name>